<accession>A0AAN9A391</accession>
<proteinExistence type="predicted"/>
<dbReference type="EMBL" id="JAXCGZ010007610">
    <property type="protein sequence ID" value="KAK7078981.1"/>
    <property type="molecule type" value="Genomic_DNA"/>
</dbReference>
<evidence type="ECO:0000313" key="1">
    <source>
        <dbReference type="EMBL" id="KAK7078981.1"/>
    </source>
</evidence>
<organism evidence="1 2">
    <name type="scientific">Halocaridina rubra</name>
    <name type="common">Hawaiian red shrimp</name>
    <dbReference type="NCBI Taxonomy" id="373956"/>
    <lineage>
        <taxon>Eukaryota</taxon>
        <taxon>Metazoa</taxon>
        <taxon>Ecdysozoa</taxon>
        <taxon>Arthropoda</taxon>
        <taxon>Crustacea</taxon>
        <taxon>Multicrustacea</taxon>
        <taxon>Malacostraca</taxon>
        <taxon>Eumalacostraca</taxon>
        <taxon>Eucarida</taxon>
        <taxon>Decapoda</taxon>
        <taxon>Pleocyemata</taxon>
        <taxon>Caridea</taxon>
        <taxon>Atyoidea</taxon>
        <taxon>Atyidae</taxon>
        <taxon>Halocaridina</taxon>
    </lineage>
</organism>
<feature type="non-terminal residue" evidence="1">
    <location>
        <position position="58"/>
    </location>
</feature>
<keyword evidence="2" id="KW-1185">Reference proteome</keyword>
<dbReference type="AlphaFoldDB" id="A0AAN9A391"/>
<protein>
    <submittedName>
        <fullName evidence="1">Uncharacterized protein</fullName>
    </submittedName>
</protein>
<evidence type="ECO:0000313" key="2">
    <source>
        <dbReference type="Proteomes" id="UP001381693"/>
    </source>
</evidence>
<comment type="caution">
    <text evidence="1">The sequence shown here is derived from an EMBL/GenBank/DDBJ whole genome shotgun (WGS) entry which is preliminary data.</text>
</comment>
<reference evidence="1 2" key="1">
    <citation type="submission" date="2023-11" db="EMBL/GenBank/DDBJ databases">
        <title>Halocaridina rubra genome assembly.</title>
        <authorList>
            <person name="Smith C."/>
        </authorList>
    </citation>
    <scope>NUCLEOTIDE SEQUENCE [LARGE SCALE GENOMIC DNA]</scope>
    <source>
        <strain evidence="1">EP-1</strain>
        <tissue evidence="1">Whole</tissue>
    </source>
</reference>
<name>A0AAN9A391_HALRR</name>
<sequence>ALPDFIVGHSVIPICTQYTYLCAPATPTQQLIKRIYSSILCFTIKCLHYSHLFPHCSH</sequence>
<dbReference type="Proteomes" id="UP001381693">
    <property type="component" value="Unassembled WGS sequence"/>
</dbReference>
<gene>
    <name evidence="1" type="ORF">SK128_001765</name>
</gene>
<feature type="non-terminal residue" evidence="1">
    <location>
        <position position="1"/>
    </location>
</feature>